<protein>
    <submittedName>
        <fullName evidence="1">Uncharacterized protein</fullName>
    </submittedName>
</protein>
<dbReference type="EMBL" id="CP033464">
    <property type="protein sequence ID" value="QDX94727.1"/>
    <property type="molecule type" value="Genomic_DNA"/>
</dbReference>
<proteinExistence type="predicted"/>
<reference evidence="1 2" key="1">
    <citation type="submission" date="2018-11" db="EMBL/GenBank/DDBJ databases">
        <title>Phylogenetic determinants of toxin gene distribution in genomes of Brevibacillus laterosporus.</title>
        <authorList>
            <person name="Glare T.R."/>
            <person name="Durrant A."/>
            <person name="Berry C."/>
            <person name="Palma L."/>
            <person name="Ormskirk M."/>
            <person name="Cox M.O."/>
        </authorList>
    </citation>
    <scope>NUCLEOTIDE SEQUENCE [LARGE SCALE GENOMIC DNA]</scope>
    <source>
        <strain evidence="1 2">1821L</strain>
    </source>
</reference>
<organism evidence="1 2">
    <name type="scientific">Brevibacillus laterosporus</name>
    <name type="common">Bacillus laterosporus</name>
    <dbReference type="NCBI Taxonomy" id="1465"/>
    <lineage>
        <taxon>Bacteria</taxon>
        <taxon>Bacillati</taxon>
        <taxon>Bacillota</taxon>
        <taxon>Bacilli</taxon>
        <taxon>Bacillales</taxon>
        <taxon>Paenibacillaceae</taxon>
        <taxon>Brevibacillus</taxon>
    </lineage>
</organism>
<name>A0A518VCK7_BRELA</name>
<keyword evidence="2" id="KW-1185">Reference proteome</keyword>
<evidence type="ECO:0000313" key="2">
    <source>
        <dbReference type="Proteomes" id="UP000319432"/>
    </source>
</evidence>
<dbReference type="AlphaFoldDB" id="A0A518VCK7"/>
<accession>A0A518VCK7</accession>
<sequence length="126" mass="14957">MSFINIYIKKIDEWNTHAIFLSDKQEKRFVTKRERFEKDGYELLFDSAKSLEQAMKYCEIFDVSPCECVGCGCNVETALYRGKRWIEVKHIEEREIPFNGYLCDGCANDHDLFNVVYIADYKPRLY</sequence>
<dbReference type="Proteomes" id="UP000319432">
    <property type="component" value="Chromosome"/>
</dbReference>
<gene>
    <name evidence="1" type="ORF">EEL30_22050</name>
</gene>
<evidence type="ECO:0000313" key="1">
    <source>
        <dbReference type="EMBL" id="QDX94727.1"/>
    </source>
</evidence>